<keyword evidence="1" id="KW-0472">Membrane</keyword>
<evidence type="ECO:0000256" key="1">
    <source>
        <dbReference type="SAM" id="Phobius"/>
    </source>
</evidence>
<feature type="transmembrane region" description="Helical" evidence="1">
    <location>
        <begin position="38"/>
        <end position="57"/>
    </location>
</feature>
<accession>A0ABS5JSB4</accession>
<keyword evidence="3" id="KW-1185">Reference proteome</keyword>
<keyword evidence="1" id="KW-0812">Transmembrane</keyword>
<sequence>MNLSLQARKTDFWGTLLLIILGLFVRSEYISVPEILEPYIGDVIWGAMVFFFFGIILAKTPLLLRMLFAISFSFLIEFSQLLKYDWIEFLRSYKIIALVIGYDYSTSDLICYTIGIGIAYFIRKKIKNRN</sequence>
<organism evidence="2 3">
    <name type="scientific">Carboxylicivirga linearis</name>
    <dbReference type="NCBI Taxonomy" id="1628157"/>
    <lineage>
        <taxon>Bacteria</taxon>
        <taxon>Pseudomonadati</taxon>
        <taxon>Bacteroidota</taxon>
        <taxon>Bacteroidia</taxon>
        <taxon>Marinilabiliales</taxon>
        <taxon>Marinilabiliaceae</taxon>
        <taxon>Carboxylicivirga</taxon>
    </lineage>
</organism>
<proteinExistence type="predicted"/>
<feature type="transmembrane region" description="Helical" evidence="1">
    <location>
        <begin position="62"/>
        <end position="82"/>
    </location>
</feature>
<dbReference type="InterPro" id="IPR021257">
    <property type="entry name" value="DUF2809"/>
</dbReference>
<dbReference type="Pfam" id="PF10990">
    <property type="entry name" value="DUF2809"/>
    <property type="match status" value="1"/>
</dbReference>
<dbReference type="RefSeq" id="WP_212214652.1">
    <property type="nucleotide sequence ID" value="NZ_JAGUCO010000003.1"/>
</dbReference>
<gene>
    <name evidence="2" type="ORF">KEM10_05830</name>
</gene>
<comment type="caution">
    <text evidence="2">The sequence shown here is derived from an EMBL/GenBank/DDBJ whole genome shotgun (WGS) entry which is preliminary data.</text>
</comment>
<keyword evidence="1" id="KW-1133">Transmembrane helix</keyword>
<dbReference type="EMBL" id="JAGUCO010000003">
    <property type="protein sequence ID" value="MBS2097791.1"/>
    <property type="molecule type" value="Genomic_DNA"/>
</dbReference>
<name>A0ABS5JSB4_9BACT</name>
<feature type="transmembrane region" description="Helical" evidence="1">
    <location>
        <begin position="102"/>
        <end position="122"/>
    </location>
</feature>
<dbReference type="Proteomes" id="UP000708576">
    <property type="component" value="Unassembled WGS sequence"/>
</dbReference>
<reference evidence="2 3" key="1">
    <citation type="journal article" date="2015" name="Int. J. Syst. Evol. Microbiol.">
        <title>Carboxylicivirga linearis sp. nov., isolated from a sea cucumber culture pond.</title>
        <authorList>
            <person name="Wang F.Q."/>
            <person name="Zhou Y.X."/>
            <person name="Lin X.Z."/>
            <person name="Chen G.J."/>
            <person name="Du Z.J."/>
        </authorList>
    </citation>
    <scope>NUCLEOTIDE SEQUENCE [LARGE SCALE GENOMIC DNA]</scope>
    <source>
        <strain evidence="2 3">FB218</strain>
    </source>
</reference>
<protein>
    <submittedName>
        <fullName evidence="2">DUF2809 domain-containing protein</fullName>
    </submittedName>
</protein>
<feature type="transmembrane region" description="Helical" evidence="1">
    <location>
        <begin position="12"/>
        <end position="32"/>
    </location>
</feature>
<evidence type="ECO:0000313" key="2">
    <source>
        <dbReference type="EMBL" id="MBS2097791.1"/>
    </source>
</evidence>
<evidence type="ECO:0000313" key="3">
    <source>
        <dbReference type="Proteomes" id="UP000708576"/>
    </source>
</evidence>